<organism evidence="1 2">
    <name type="scientific">Citrobacter koseri</name>
    <name type="common">Citrobacter diversus</name>
    <dbReference type="NCBI Taxonomy" id="545"/>
    <lineage>
        <taxon>Bacteria</taxon>
        <taxon>Pseudomonadati</taxon>
        <taxon>Pseudomonadota</taxon>
        <taxon>Gammaproteobacteria</taxon>
        <taxon>Enterobacterales</taxon>
        <taxon>Enterobacteriaceae</taxon>
        <taxon>Citrobacter</taxon>
    </lineage>
</organism>
<dbReference type="Proteomes" id="UP000251584">
    <property type="component" value="Unassembled WGS sequence"/>
</dbReference>
<reference evidence="1 2" key="1">
    <citation type="submission" date="2018-06" db="EMBL/GenBank/DDBJ databases">
        <authorList>
            <consortium name="Pathogen Informatics"/>
            <person name="Doyle S."/>
        </authorList>
    </citation>
    <scope>NUCLEOTIDE SEQUENCE [LARGE SCALE GENOMIC DNA]</scope>
    <source>
        <strain evidence="1 2">NCTC10786</strain>
    </source>
</reference>
<protein>
    <submittedName>
        <fullName evidence="1">ABC-type oligopeptide transport system, ATPase component</fullName>
    </submittedName>
</protein>
<sequence>MSDILLSLRDVHITFPARKNWLGRVTERVHALNGMDLQIRQGETLGIVGEIRLREKYAGATADGNVKTQPRRVLAAWRCAHRRQQRDADGLSGPALFAGPPITRLGGLSPSPSGSRSITANASGGRWQRNWPYRLASGLSTSTGFPMRFPADNASASPLPAPYRQSRTLSCLMNRLPRWISPCQAQIPESAGCATDAP</sequence>
<dbReference type="EMBL" id="UAVY01000008">
    <property type="protein sequence ID" value="SQB39757.1"/>
    <property type="molecule type" value="Genomic_DNA"/>
</dbReference>
<proteinExistence type="predicted"/>
<gene>
    <name evidence="1" type="ORF">NCTC10786_04839</name>
</gene>
<name>A0A2X2WJR9_CITKO</name>
<dbReference type="AlphaFoldDB" id="A0A2X2WJR9"/>
<accession>A0A2X2WJR9</accession>
<evidence type="ECO:0000313" key="1">
    <source>
        <dbReference type="EMBL" id="SQB39757.1"/>
    </source>
</evidence>
<evidence type="ECO:0000313" key="2">
    <source>
        <dbReference type="Proteomes" id="UP000251584"/>
    </source>
</evidence>